<evidence type="ECO:0000313" key="16">
    <source>
        <dbReference type="Proteomes" id="UP001497392"/>
    </source>
</evidence>
<keyword evidence="11" id="KW-0496">Mitochondrion</keyword>
<keyword evidence="5 13" id="KW-0444">Lipid biosynthesis</keyword>
<evidence type="ECO:0000256" key="1">
    <source>
        <dbReference type="ARBA" id="ARBA00004173"/>
    </source>
</evidence>
<dbReference type="PROSITE" id="PS50075">
    <property type="entry name" value="CARRIER"/>
    <property type="match status" value="1"/>
</dbReference>
<dbReference type="SUPFAM" id="SSF47336">
    <property type="entry name" value="ACP-like"/>
    <property type="match status" value="1"/>
</dbReference>
<dbReference type="Pfam" id="PF00550">
    <property type="entry name" value="PP-binding"/>
    <property type="match status" value="1"/>
</dbReference>
<dbReference type="InterPro" id="IPR036736">
    <property type="entry name" value="ACP-like_sf"/>
</dbReference>
<reference evidence="15 16" key="1">
    <citation type="submission" date="2024-06" db="EMBL/GenBank/DDBJ databases">
        <authorList>
            <person name="Kraege A."/>
            <person name="Thomma B."/>
        </authorList>
    </citation>
    <scope>NUCLEOTIDE SEQUENCE [LARGE SCALE GENOMIC DNA]</scope>
</reference>
<dbReference type="PROSITE" id="PS00012">
    <property type="entry name" value="PHOSPHOPANTETHEINE"/>
    <property type="match status" value="1"/>
</dbReference>
<accession>A0ABP1GBC4</accession>
<dbReference type="PANTHER" id="PTHR20863:SF28">
    <property type="entry name" value="ACYL CARRIER PROTEIN, MITOCHONDRIAL"/>
    <property type="match status" value="1"/>
</dbReference>
<keyword evidence="9" id="KW-0249">Electron transport</keyword>
<dbReference type="Gene3D" id="1.10.1200.10">
    <property type="entry name" value="ACP-like"/>
    <property type="match status" value="1"/>
</dbReference>
<name>A0ABP1GBC4_9CHLO</name>
<dbReference type="EMBL" id="CAXHTA020000017">
    <property type="protein sequence ID" value="CAL5227453.1"/>
    <property type="molecule type" value="Genomic_DNA"/>
</dbReference>
<evidence type="ECO:0000256" key="8">
    <source>
        <dbReference type="ARBA" id="ARBA00022946"/>
    </source>
</evidence>
<evidence type="ECO:0000259" key="14">
    <source>
        <dbReference type="PROSITE" id="PS50075"/>
    </source>
</evidence>
<evidence type="ECO:0000256" key="12">
    <source>
        <dbReference type="ARBA" id="ARBA00023160"/>
    </source>
</evidence>
<evidence type="ECO:0000256" key="5">
    <source>
        <dbReference type="ARBA" id="ARBA00022516"/>
    </source>
</evidence>
<comment type="caution">
    <text evidence="15">The sequence shown here is derived from an EMBL/GenBank/DDBJ whole genome shotgun (WGS) entry which is preliminary data.</text>
</comment>
<comment type="similarity">
    <text evidence="2">Belongs to the acyl carrier protein (ACP) family.</text>
</comment>
<organism evidence="15 16">
    <name type="scientific">Coccomyxa viridis</name>
    <dbReference type="NCBI Taxonomy" id="1274662"/>
    <lineage>
        <taxon>Eukaryota</taxon>
        <taxon>Viridiplantae</taxon>
        <taxon>Chlorophyta</taxon>
        <taxon>core chlorophytes</taxon>
        <taxon>Trebouxiophyceae</taxon>
        <taxon>Trebouxiophyceae incertae sedis</taxon>
        <taxon>Coccomyxaceae</taxon>
        <taxon>Coccomyxa</taxon>
    </lineage>
</organism>
<evidence type="ECO:0000256" key="6">
    <source>
        <dbReference type="ARBA" id="ARBA00022553"/>
    </source>
</evidence>
<dbReference type="NCBIfam" id="TIGR00517">
    <property type="entry name" value="acyl_carrier"/>
    <property type="match status" value="1"/>
</dbReference>
<evidence type="ECO:0000256" key="2">
    <source>
        <dbReference type="ARBA" id="ARBA00010930"/>
    </source>
</evidence>
<evidence type="ECO:0000313" key="15">
    <source>
        <dbReference type="EMBL" id="CAL5227453.1"/>
    </source>
</evidence>
<dbReference type="NCBIfam" id="NF002148">
    <property type="entry name" value="PRK00982.1-2"/>
    <property type="match status" value="1"/>
</dbReference>
<keyword evidence="4 13" id="KW-0596">Phosphopantetheine</keyword>
<dbReference type="InterPro" id="IPR003231">
    <property type="entry name" value="ACP"/>
</dbReference>
<gene>
    <name evidence="15" type="primary">g10421</name>
    <name evidence="15" type="ORF">VP750_LOCUS9359</name>
</gene>
<dbReference type="PANTHER" id="PTHR20863">
    <property type="entry name" value="ACYL CARRIER PROTEIN"/>
    <property type="match status" value="1"/>
</dbReference>
<keyword evidence="8" id="KW-0809">Transit peptide</keyword>
<evidence type="ECO:0000256" key="10">
    <source>
        <dbReference type="ARBA" id="ARBA00023098"/>
    </source>
</evidence>
<keyword evidence="6" id="KW-0597">Phosphoprotein</keyword>
<evidence type="ECO:0000256" key="9">
    <source>
        <dbReference type="ARBA" id="ARBA00022982"/>
    </source>
</evidence>
<evidence type="ECO:0000256" key="3">
    <source>
        <dbReference type="ARBA" id="ARBA00022448"/>
    </source>
</evidence>
<keyword evidence="16" id="KW-1185">Reference proteome</keyword>
<comment type="function">
    <text evidence="13">Carrier of the growing fatty acid chain in fatty acid biosynthesis.</text>
</comment>
<dbReference type="InterPro" id="IPR006162">
    <property type="entry name" value="Ppantetheine_attach_site"/>
</dbReference>
<evidence type="ECO:0000256" key="13">
    <source>
        <dbReference type="RuleBase" id="RU000722"/>
    </source>
</evidence>
<protein>
    <recommendedName>
        <fullName evidence="13">Acyl carrier protein</fullName>
    </recommendedName>
</protein>
<evidence type="ECO:0000256" key="11">
    <source>
        <dbReference type="ARBA" id="ARBA00023128"/>
    </source>
</evidence>
<dbReference type="InterPro" id="IPR009081">
    <property type="entry name" value="PP-bd_ACP"/>
</dbReference>
<comment type="subcellular location">
    <subcellularLocation>
        <location evidence="1">Mitochondrion</location>
    </subcellularLocation>
</comment>
<keyword evidence="10" id="KW-0443">Lipid metabolism</keyword>
<keyword evidence="12 13" id="KW-0275">Fatty acid biosynthesis</keyword>
<dbReference type="HAMAP" id="MF_01217">
    <property type="entry name" value="Acyl_carrier"/>
    <property type="match status" value="1"/>
</dbReference>
<evidence type="ECO:0000256" key="7">
    <source>
        <dbReference type="ARBA" id="ARBA00022832"/>
    </source>
</evidence>
<keyword evidence="3" id="KW-0813">Transport</keyword>
<keyword evidence="7" id="KW-0276">Fatty acid metabolism</keyword>
<proteinExistence type="inferred from homology"/>
<feature type="domain" description="Carrier" evidence="14">
    <location>
        <begin position="49"/>
        <end position="124"/>
    </location>
</feature>
<sequence length="127" mass="13514">MALQGALQSLRSGVLSRISIPVNSLQAVGGAGGLSLLRGFAESTYIDKNVVTDRIINVVKNFDKVDPAKVTPSAHFQKDLGLDSLDTVEVVMAFEEEFAIEIPDSEADKILSTADAISYVAAHPQAK</sequence>
<evidence type="ECO:0000256" key="4">
    <source>
        <dbReference type="ARBA" id="ARBA00022450"/>
    </source>
</evidence>
<dbReference type="Proteomes" id="UP001497392">
    <property type="component" value="Unassembled WGS sequence"/>
</dbReference>